<keyword evidence="2" id="KW-1185">Reference proteome</keyword>
<sequence>MEGTTQNTWPESYYSEKDPGLRRILLEEEIQQHPGVLENELRQKLWEIRYVSRDKKSTGQQVDNYIGGWMEMLYLSRNNGGIFGFRYAAKELRKTIKKMGFSVAEEYGEAGREILYREIYHLCSFYYHLCATDKGYGTKLMGIMSMKDEDITMKIAKEVLQNAYRLPMNTGLVQEMEVFTKAATQAFYDYFPREKDKLDSQVEKLRK</sequence>
<dbReference type="Proteomes" id="UP000184245">
    <property type="component" value="Unassembled WGS sequence"/>
</dbReference>
<dbReference type="STRING" id="1122155.SAMN02745158_00465"/>
<reference evidence="1 2" key="1">
    <citation type="submission" date="2016-11" db="EMBL/GenBank/DDBJ databases">
        <authorList>
            <person name="Jaros S."/>
            <person name="Januszkiewicz K."/>
            <person name="Wedrychowicz H."/>
        </authorList>
    </citation>
    <scope>NUCLEOTIDE SEQUENCE [LARGE SCALE GENOMIC DNA]</scope>
    <source>
        <strain evidence="1 2">DSM 17459</strain>
    </source>
</reference>
<evidence type="ECO:0000313" key="2">
    <source>
        <dbReference type="Proteomes" id="UP000184245"/>
    </source>
</evidence>
<protein>
    <submittedName>
        <fullName evidence="1">Uncharacterized protein</fullName>
    </submittedName>
</protein>
<organism evidence="1 2">
    <name type="scientific">Lactonifactor longoviformis DSM 17459</name>
    <dbReference type="NCBI Taxonomy" id="1122155"/>
    <lineage>
        <taxon>Bacteria</taxon>
        <taxon>Bacillati</taxon>
        <taxon>Bacillota</taxon>
        <taxon>Clostridia</taxon>
        <taxon>Eubacteriales</taxon>
        <taxon>Clostridiaceae</taxon>
        <taxon>Lactonifactor</taxon>
    </lineage>
</organism>
<proteinExistence type="predicted"/>
<dbReference type="AlphaFoldDB" id="A0A1M4T7W8"/>
<gene>
    <name evidence="1" type="ORF">SAMN02745158_00465</name>
</gene>
<dbReference type="EMBL" id="FQVI01000001">
    <property type="protein sequence ID" value="SHE40484.1"/>
    <property type="molecule type" value="Genomic_DNA"/>
</dbReference>
<dbReference type="RefSeq" id="WP_072848638.1">
    <property type="nucleotide sequence ID" value="NZ_FQVI01000001.1"/>
</dbReference>
<dbReference type="Pfam" id="PF20190">
    <property type="entry name" value="DUF6553"/>
    <property type="match status" value="1"/>
</dbReference>
<dbReference type="OrthoDB" id="1770640at2"/>
<accession>A0A1M4T7W8</accession>
<name>A0A1M4T7W8_9CLOT</name>
<dbReference type="InterPro" id="IPR046683">
    <property type="entry name" value="DUF6553"/>
</dbReference>
<evidence type="ECO:0000313" key="1">
    <source>
        <dbReference type="EMBL" id="SHE40484.1"/>
    </source>
</evidence>